<dbReference type="EMBL" id="PXOH01000025">
    <property type="protein sequence ID" value="PSF34536.1"/>
    <property type="molecule type" value="Genomic_DNA"/>
</dbReference>
<comment type="caution">
    <text evidence="1">The sequence shown here is derived from an EMBL/GenBank/DDBJ whole genome shotgun (WGS) entry which is preliminary data.</text>
</comment>
<accession>A0A2T1LTT9</accession>
<dbReference type="Proteomes" id="UP000239001">
    <property type="component" value="Unassembled WGS sequence"/>
</dbReference>
<dbReference type="AlphaFoldDB" id="A0A2T1LTT9"/>
<reference evidence="1 2" key="1">
    <citation type="submission" date="2018-03" db="EMBL/GenBank/DDBJ databases">
        <title>The ancient ancestry and fast evolution of plastids.</title>
        <authorList>
            <person name="Moore K.R."/>
            <person name="Magnabosco C."/>
            <person name="Momper L."/>
            <person name="Gold D.A."/>
            <person name="Bosak T."/>
            <person name="Fournier G.P."/>
        </authorList>
    </citation>
    <scope>NUCLEOTIDE SEQUENCE [LARGE SCALE GENOMIC DNA]</scope>
    <source>
        <strain evidence="1 2">CCALA 016</strain>
    </source>
</reference>
<proteinExistence type="predicted"/>
<gene>
    <name evidence="1" type="ORF">C7H19_18385</name>
</gene>
<sequence>MNEEIKNELEDELREEYDLSQLTGQVRGKYVERYRQGTNLVLLDPDVAKEFPTHESVNQALRLLIRLAKSQVVK</sequence>
<evidence type="ECO:0000313" key="2">
    <source>
        <dbReference type="Proteomes" id="UP000239001"/>
    </source>
</evidence>
<dbReference type="RefSeq" id="WP_106458381.1">
    <property type="nucleotide sequence ID" value="NZ_PXOH01000025.1"/>
</dbReference>
<dbReference type="OrthoDB" id="532567at2"/>
<evidence type="ECO:0000313" key="1">
    <source>
        <dbReference type="EMBL" id="PSF34536.1"/>
    </source>
</evidence>
<name>A0A2T1LTT9_9CHRO</name>
<organism evidence="1 2">
    <name type="scientific">Aphanothece hegewaldii CCALA 016</name>
    <dbReference type="NCBI Taxonomy" id="2107694"/>
    <lineage>
        <taxon>Bacteria</taxon>
        <taxon>Bacillati</taxon>
        <taxon>Cyanobacteriota</taxon>
        <taxon>Cyanophyceae</taxon>
        <taxon>Oscillatoriophycideae</taxon>
        <taxon>Chroococcales</taxon>
        <taxon>Aphanothecaceae</taxon>
        <taxon>Aphanothece</taxon>
    </lineage>
</organism>
<keyword evidence="2" id="KW-1185">Reference proteome</keyword>
<reference evidence="1 2" key="2">
    <citation type="submission" date="2018-03" db="EMBL/GenBank/DDBJ databases">
        <authorList>
            <person name="Keele B.F."/>
        </authorList>
    </citation>
    <scope>NUCLEOTIDE SEQUENCE [LARGE SCALE GENOMIC DNA]</scope>
    <source>
        <strain evidence="1 2">CCALA 016</strain>
    </source>
</reference>
<protein>
    <submittedName>
        <fullName evidence="1">Uncharacterized protein</fullName>
    </submittedName>
</protein>